<organism evidence="1 2">
    <name type="scientific">Azospirillum argentinense</name>
    <dbReference type="NCBI Taxonomy" id="2970906"/>
    <lineage>
        <taxon>Bacteria</taxon>
        <taxon>Pseudomonadati</taxon>
        <taxon>Pseudomonadota</taxon>
        <taxon>Alphaproteobacteria</taxon>
        <taxon>Rhodospirillales</taxon>
        <taxon>Azospirillaceae</taxon>
        <taxon>Azospirillum</taxon>
    </lineage>
</organism>
<accession>A0A5B0KNV2</accession>
<reference evidence="1 2" key="1">
    <citation type="submission" date="2019-07" db="EMBL/GenBank/DDBJ databases">
        <title>Genome sequencing of the stress-tolerant strain Azospirillum brasilense Az19.</title>
        <authorList>
            <person name="Maroniche G.A."/>
            <person name="Garcia J.E."/>
            <person name="Pagnussat L."/>
            <person name="Amenta M."/>
            <person name="Creus C.M."/>
        </authorList>
    </citation>
    <scope>NUCLEOTIDE SEQUENCE [LARGE SCALE GENOMIC DNA]</scope>
    <source>
        <strain evidence="1 2">Az19</strain>
    </source>
</reference>
<comment type="caution">
    <text evidence="1">The sequence shown here is derived from an EMBL/GenBank/DDBJ whole genome shotgun (WGS) entry which is preliminary data.</text>
</comment>
<dbReference type="RefSeq" id="WP_149651386.1">
    <property type="nucleotide sequence ID" value="NZ_VEWN01000017.1"/>
</dbReference>
<evidence type="ECO:0000313" key="2">
    <source>
        <dbReference type="Proteomes" id="UP000325333"/>
    </source>
</evidence>
<protein>
    <submittedName>
        <fullName evidence="1">Uncharacterized protein</fullName>
    </submittedName>
</protein>
<dbReference type="EMBL" id="VEWN01000017">
    <property type="protein sequence ID" value="KAA1053230.1"/>
    <property type="molecule type" value="Genomic_DNA"/>
</dbReference>
<proteinExistence type="predicted"/>
<name>A0A5B0KNV2_9PROT</name>
<evidence type="ECO:0000313" key="1">
    <source>
        <dbReference type="EMBL" id="KAA1053230.1"/>
    </source>
</evidence>
<dbReference type="AlphaFoldDB" id="A0A5B0KNV2"/>
<dbReference type="Proteomes" id="UP000325333">
    <property type="component" value="Unassembled WGS sequence"/>
</dbReference>
<sequence>MPTSSRFIGIRRGQESRSEYGGAVRLAQQVGRPQPSLTRLVEPQVTGQHRRLQRPRLGAVEFAKSRITRNPGVWRRRSVRVVAGVRIHQPMDELFDKQQLGPAVPKRRGAPQPAQRQLAVTAFLFGVGHLHVADLEGGEAFPRRRLGQVL</sequence>
<gene>
    <name evidence="1" type="ORF">FH063_003149</name>
</gene>